<feature type="region of interest" description="Disordered" evidence="1">
    <location>
        <begin position="376"/>
        <end position="411"/>
    </location>
</feature>
<dbReference type="InterPro" id="IPR049207">
    <property type="entry name" value="DUF4246_N"/>
</dbReference>
<dbReference type="Pfam" id="PF21666">
    <property type="entry name" value="DUF4246_N"/>
    <property type="match status" value="1"/>
</dbReference>
<proteinExistence type="predicted"/>
<reference evidence="4" key="1">
    <citation type="submission" date="2023-06" db="EMBL/GenBank/DDBJ databases">
        <title>Genome-scale phylogeny and comparative genomics of the fungal order Sordariales.</title>
        <authorList>
            <consortium name="Lawrence Berkeley National Laboratory"/>
            <person name="Hensen N."/>
            <person name="Bonometti L."/>
            <person name="Westerberg I."/>
            <person name="Brannstrom I.O."/>
            <person name="Guillou S."/>
            <person name="Cros-Aarteil S."/>
            <person name="Calhoun S."/>
            <person name="Haridas S."/>
            <person name="Kuo A."/>
            <person name="Mondo S."/>
            <person name="Pangilinan J."/>
            <person name="Riley R."/>
            <person name="Labutti K."/>
            <person name="Andreopoulos B."/>
            <person name="Lipzen A."/>
            <person name="Chen C."/>
            <person name="Yanf M."/>
            <person name="Daum C."/>
            <person name="Ng V."/>
            <person name="Clum A."/>
            <person name="Steindorff A."/>
            <person name="Ohm R."/>
            <person name="Martin F."/>
            <person name="Silar P."/>
            <person name="Natvig D."/>
            <person name="Lalanne C."/>
            <person name="Gautier V."/>
            <person name="Ament-Velasquez S.L."/>
            <person name="Kruys A."/>
            <person name="Hutchinson M.I."/>
            <person name="Powell A.J."/>
            <person name="Barry K."/>
            <person name="Miller A.N."/>
            <person name="Grigoriev I.V."/>
            <person name="Debuchy R."/>
            <person name="Gladieux P."/>
            <person name="Thoren M.H."/>
            <person name="Johannesson H."/>
        </authorList>
    </citation>
    <scope>NUCLEOTIDE SEQUENCE</scope>
    <source>
        <strain evidence="4">CBS 606.72</strain>
    </source>
</reference>
<organism evidence="4 5">
    <name type="scientific">Immersiella caudata</name>
    <dbReference type="NCBI Taxonomy" id="314043"/>
    <lineage>
        <taxon>Eukaryota</taxon>
        <taxon>Fungi</taxon>
        <taxon>Dikarya</taxon>
        <taxon>Ascomycota</taxon>
        <taxon>Pezizomycotina</taxon>
        <taxon>Sordariomycetes</taxon>
        <taxon>Sordariomycetidae</taxon>
        <taxon>Sordariales</taxon>
        <taxon>Lasiosphaeriaceae</taxon>
        <taxon>Immersiella</taxon>
    </lineage>
</organism>
<dbReference type="PANTHER" id="PTHR33119">
    <property type="entry name" value="IFI3P"/>
    <property type="match status" value="1"/>
</dbReference>
<name>A0AA39WYW0_9PEZI</name>
<accession>A0AA39WYW0</accession>
<protein>
    <submittedName>
        <fullName evidence="4">Uncharacterized protein</fullName>
    </submittedName>
</protein>
<feature type="domain" description="DUF4246" evidence="2">
    <location>
        <begin position="185"/>
        <end position="630"/>
    </location>
</feature>
<dbReference type="Proteomes" id="UP001175000">
    <property type="component" value="Unassembled WGS sequence"/>
</dbReference>
<evidence type="ECO:0000313" key="5">
    <source>
        <dbReference type="Proteomes" id="UP001175000"/>
    </source>
</evidence>
<evidence type="ECO:0000259" key="3">
    <source>
        <dbReference type="Pfam" id="PF21666"/>
    </source>
</evidence>
<sequence length="733" mass="83971">MSLACWRRGHKGIFRRPFLHHNIVFSGSSQRSRLGCGRSTHFSHRLPFHKFATSQQPSRPITMPEYPGWQRNLRYVLQNDAEKLQETGVFPMGIHHGCYGCWSEMLTLREVAMILILEQLTDKPDWHIKIFDPTIIEKWTEEALAWPNEDLWKRTSNFPSHYFQDETSRSYLPTIPDQILDRPSLEFVIRELQQKAGYFQRTGIIPSLDASHSVAKSDTLVDQDLRLALRSAFDRLKADQASHPDWHPNTNDIVQDLVHPSMYPLVYGRSLFLPDEVVGVDDAVEKWAGKGEPIPKFPAEDNQNTSFGVVPPHYWSDTYQWLPANLRFTDEGGVKFTSYINNLHPSHRGIYTAVEKLVDVAIPLWDQCLRRHSGPRYRYQGPVQRHGAGQVEPRIQPDDPDDDTPGKWDPSWEDFEEQEKLAGRTSDEEDWVTRDRWTDIRIPLQSSVPPFSPITYDPNPSKSLRSQFKSSGLQVIVKMASIELTPEKPEFSPGQWHVEGQMNEHIVATALYYLDSENITESHLEFRTLTDQDNCPVGQDAYHWMESIYGAKLGGGDGSSCVQNYGSVVTREGRLLAFPNVFQHRVSGFKLADASKPGHRRFIALWLVDPLTRIISTANVPPQQAEWWAESVFGPQGENLLGSKIPPELAQLLRERNIGREQLDKAFAEGKITGQGKLPPEVLEMVRGHMGEGLSMSRDEAERHRLELMKERTGVEQESEEHRLQETYNFCEH</sequence>
<dbReference type="Pfam" id="PF14033">
    <property type="entry name" value="DUF4246"/>
    <property type="match status" value="1"/>
</dbReference>
<evidence type="ECO:0000259" key="2">
    <source>
        <dbReference type="Pfam" id="PF14033"/>
    </source>
</evidence>
<dbReference type="PANTHER" id="PTHR33119:SF1">
    <property type="entry name" value="FE2OG DIOXYGENASE DOMAIN-CONTAINING PROTEIN"/>
    <property type="match status" value="1"/>
</dbReference>
<keyword evidence="5" id="KW-1185">Reference proteome</keyword>
<dbReference type="AlphaFoldDB" id="A0AA39WYW0"/>
<gene>
    <name evidence="4" type="ORF">B0T14DRAFT_517572</name>
</gene>
<evidence type="ECO:0000256" key="1">
    <source>
        <dbReference type="SAM" id="MobiDB-lite"/>
    </source>
</evidence>
<feature type="domain" description="DUF4246" evidence="3">
    <location>
        <begin position="66"/>
        <end position="142"/>
    </location>
</feature>
<dbReference type="EMBL" id="JAULSU010000003">
    <property type="protein sequence ID" value="KAK0624136.1"/>
    <property type="molecule type" value="Genomic_DNA"/>
</dbReference>
<evidence type="ECO:0000313" key="4">
    <source>
        <dbReference type="EMBL" id="KAK0624136.1"/>
    </source>
</evidence>
<dbReference type="InterPro" id="IPR025340">
    <property type="entry name" value="DUF4246"/>
</dbReference>
<comment type="caution">
    <text evidence="4">The sequence shown here is derived from an EMBL/GenBank/DDBJ whole genome shotgun (WGS) entry which is preliminary data.</text>
</comment>
<dbReference type="InterPro" id="IPR049192">
    <property type="entry name" value="DUF4246_C"/>
</dbReference>